<evidence type="ECO:0000259" key="1">
    <source>
        <dbReference type="PROSITE" id="PS50181"/>
    </source>
</evidence>
<dbReference type="Pfam" id="PF00646">
    <property type="entry name" value="F-box"/>
    <property type="match status" value="1"/>
</dbReference>
<name>A0A9W9UA67_PENBR</name>
<dbReference type="EMBL" id="JAPZBQ010000005">
    <property type="protein sequence ID" value="KAJ5329132.1"/>
    <property type="molecule type" value="Genomic_DNA"/>
</dbReference>
<gene>
    <name evidence="2" type="ORF">N7452_009522</name>
</gene>
<reference evidence="2" key="2">
    <citation type="journal article" date="2023" name="IMA Fungus">
        <title>Comparative genomic study of the Penicillium genus elucidates a diverse pangenome and 15 lateral gene transfer events.</title>
        <authorList>
            <person name="Petersen C."/>
            <person name="Sorensen T."/>
            <person name="Nielsen M.R."/>
            <person name="Sondergaard T.E."/>
            <person name="Sorensen J.L."/>
            <person name="Fitzpatrick D.A."/>
            <person name="Frisvad J.C."/>
            <person name="Nielsen K.L."/>
        </authorList>
    </citation>
    <scope>NUCLEOTIDE SEQUENCE</scope>
    <source>
        <strain evidence="2">IBT 35673</strain>
    </source>
</reference>
<comment type="caution">
    <text evidence="2">The sequence shown here is derived from an EMBL/GenBank/DDBJ whole genome shotgun (WGS) entry which is preliminary data.</text>
</comment>
<proteinExistence type="predicted"/>
<sequence>MPTKSRYQGIWGLLNSYEIRDVKSHAEKWTFQHDILGCLPLELAGRVAQHLDPTDLFILRRVSKRWNTILSQRYVLSSFINARIRPLQRTMPVQDLEDIIQTRWRLETGNPLAERRFPISTPFQFSESKYCSGWLAFFPEDLTDRNQQVACVEIQTGVVKYFTTDNRVELNDIQLTDLLVSVVTSNGYCYVWNYRHHFSNACNIVFEYESTSTVVFFCFTSGRARTIDVGAKILALNPAKSSESHCSTFTILTIERKDGQNITSIDISQEERGDYQLQVRVNQGESTMAECPVSQTQGLLSLLSPWIESHGDQLHTGYIVASGSEVFSGQRSSYLRFNGLVIHFSLGHSAGITMHFVPSISHERPSIHISHGLMYLIRRRFKDCLEIFIASGLMISDMPSGITAYDLTNRPANMVGKDRWYICDVQGDDSYILLNTDYGVRVWSFGELLIDSS</sequence>
<dbReference type="PROSITE" id="PS50181">
    <property type="entry name" value="FBOX"/>
    <property type="match status" value="1"/>
</dbReference>
<dbReference type="InterPro" id="IPR001810">
    <property type="entry name" value="F-box_dom"/>
</dbReference>
<dbReference type="Proteomes" id="UP001147695">
    <property type="component" value="Unassembled WGS sequence"/>
</dbReference>
<dbReference type="InterPro" id="IPR036047">
    <property type="entry name" value="F-box-like_dom_sf"/>
</dbReference>
<organism evidence="2 3">
    <name type="scientific">Penicillium brevicompactum</name>
    <dbReference type="NCBI Taxonomy" id="5074"/>
    <lineage>
        <taxon>Eukaryota</taxon>
        <taxon>Fungi</taxon>
        <taxon>Dikarya</taxon>
        <taxon>Ascomycota</taxon>
        <taxon>Pezizomycotina</taxon>
        <taxon>Eurotiomycetes</taxon>
        <taxon>Eurotiomycetidae</taxon>
        <taxon>Eurotiales</taxon>
        <taxon>Aspergillaceae</taxon>
        <taxon>Penicillium</taxon>
    </lineage>
</organism>
<protein>
    <recommendedName>
        <fullName evidence="1">F-box domain-containing protein</fullName>
    </recommendedName>
</protein>
<accession>A0A9W9UA67</accession>
<dbReference type="AlphaFoldDB" id="A0A9W9UA67"/>
<dbReference type="SMART" id="SM00256">
    <property type="entry name" value="FBOX"/>
    <property type="match status" value="1"/>
</dbReference>
<reference evidence="2" key="1">
    <citation type="submission" date="2022-12" db="EMBL/GenBank/DDBJ databases">
        <authorList>
            <person name="Petersen C."/>
        </authorList>
    </citation>
    <scope>NUCLEOTIDE SEQUENCE</scope>
    <source>
        <strain evidence="2">IBT 35673</strain>
    </source>
</reference>
<evidence type="ECO:0000313" key="3">
    <source>
        <dbReference type="Proteomes" id="UP001147695"/>
    </source>
</evidence>
<dbReference type="Gene3D" id="1.20.1280.50">
    <property type="match status" value="1"/>
</dbReference>
<feature type="domain" description="F-box" evidence="1">
    <location>
        <begin position="33"/>
        <end position="79"/>
    </location>
</feature>
<evidence type="ECO:0000313" key="2">
    <source>
        <dbReference type="EMBL" id="KAJ5329132.1"/>
    </source>
</evidence>
<dbReference type="SUPFAM" id="SSF81383">
    <property type="entry name" value="F-box domain"/>
    <property type="match status" value="1"/>
</dbReference>